<evidence type="ECO:0000313" key="2">
    <source>
        <dbReference type="EMBL" id="GAA3629445.1"/>
    </source>
</evidence>
<gene>
    <name evidence="2" type="ORF">GCM10022200_10120</name>
</gene>
<sequence length="261" mass="26953">MSGPSVGAAVSIGIAAASLELDDVAVLAHRVEQAGFTALWVNDTPDADALAVLASAAAATARLKLAVGAIPVDRRPAPAILADIAQLDLPTDRLTIGIGAGRMRRGALQAVSTAAAQLRAALPSRVVVGALGPRMRRLGAMDADGVLLSWLTPEIAAAQARSAHDQRAGAHAALYVRAAVDDDARGRLVDEAAKYSRVPAYAANFGALGITAQDTVIRPERAADRLAAYRATVDELVLRAVPADDGLDAHLAFVNEVRDLV</sequence>
<proteinExistence type="predicted"/>
<dbReference type="InterPro" id="IPR011251">
    <property type="entry name" value="Luciferase-like_dom"/>
</dbReference>
<dbReference type="EMBL" id="BAAAYU010000001">
    <property type="protein sequence ID" value="GAA3629445.1"/>
    <property type="molecule type" value="Genomic_DNA"/>
</dbReference>
<reference evidence="3" key="1">
    <citation type="journal article" date="2019" name="Int. J. Syst. Evol. Microbiol.">
        <title>The Global Catalogue of Microorganisms (GCM) 10K type strain sequencing project: providing services to taxonomists for standard genome sequencing and annotation.</title>
        <authorList>
            <consortium name="The Broad Institute Genomics Platform"/>
            <consortium name="The Broad Institute Genome Sequencing Center for Infectious Disease"/>
            <person name="Wu L."/>
            <person name="Ma J."/>
        </authorList>
    </citation>
    <scope>NUCLEOTIDE SEQUENCE [LARGE SCALE GENOMIC DNA]</scope>
    <source>
        <strain evidence="3">JCM 16544</strain>
    </source>
</reference>
<accession>A0ABP7ACZ1</accession>
<keyword evidence="3" id="KW-1185">Reference proteome</keyword>
<dbReference type="Proteomes" id="UP001501697">
    <property type="component" value="Unassembled WGS sequence"/>
</dbReference>
<evidence type="ECO:0000313" key="3">
    <source>
        <dbReference type="Proteomes" id="UP001501697"/>
    </source>
</evidence>
<evidence type="ECO:0000259" key="1">
    <source>
        <dbReference type="Pfam" id="PF00296"/>
    </source>
</evidence>
<dbReference type="RefSeq" id="WP_344736807.1">
    <property type="nucleotide sequence ID" value="NZ_BAAAYU010000001.1"/>
</dbReference>
<organism evidence="2 3">
    <name type="scientific">Microbacterium awajiense</name>
    <dbReference type="NCBI Taxonomy" id="415214"/>
    <lineage>
        <taxon>Bacteria</taxon>
        <taxon>Bacillati</taxon>
        <taxon>Actinomycetota</taxon>
        <taxon>Actinomycetes</taxon>
        <taxon>Micrococcales</taxon>
        <taxon>Microbacteriaceae</taxon>
        <taxon>Microbacterium</taxon>
    </lineage>
</organism>
<name>A0ABP7ACZ1_9MICO</name>
<protein>
    <submittedName>
        <fullName evidence="2">TIGR03620 family F420-dependent LLM class oxidoreductase</fullName>
    </submittedName>
</protein>
<dbReference type="Pfam" id="PF00296">
    <property type="entry name" value="Bac_luciferase"/>
    <property type="match status" value="1"/>
</dbReference>
<dbReference type="InterPro" id="IPR036661">
    <property type="entry name" value="Luciferase-like_sf"/>
</dbReference>
<feature type="domain" description="Luciferase-like" evidence="1">
    <location>
        <begin position="18"/>
        <end position="101"/>
    </location>
</feature>
<comment type="caution">
    <text evidence="2">The sequence shown here is derived from an EMBL/GenBank/DDBJ whole genome shotgun (WGS) entry which is preliminary data.</text>
</comment>
<dbReference type="SUPFAM" id="SSF51679">
    <property type="entry name" value="Bacterial luciferase-like"/>
    <property type="match status" value="1"/>
</dbReference>
<dbReference type="Gene3D" id="3.20.20.30">
    <property type="entry name" value="Luciferase-like domain"/>
    <property type="match status" value="1"/>
</dbReference>